<dbReference type="PROSITE" id="PS51387">
    <property type="entry name" value="FAD_PCMH"/>
    <property type="match status" value="1"/>
</dbReference>
<comment type="similarity">
    <text evidence="2">Belongs to the oxygen-dependent FAD-linked oxidoreductase family.</text>
</comment>
<dbReference type="InterPro" id="IPR012951">
    <property type="entry name" value="BBE"/>
</dbReference>
<dbReference type="Pfam" id="PF01565">
    <property type="entry name" value="FAD_binding_4"/>
    <property type="match status" value="1"/>
</dbReference>
<proteinExistence type="inferred from homology"/>
<dbReference type="PANTHER" id="PTHR42973:SF39">
    <property type="entry name" value="FAD-BINDING PCMH-TYPE DOMAIN-CONTAINING PROTEIN"/>
    <property type="match status" value="1"/>
</dbReference>
<evidence type="ECO:0000256" key="5">
    <source>
        <dbReference type="ARBA" id="ARBA00023002"/>
    </source>
</evidence>
<evidence type="ECO:0000313" key="7">
    <source>
        <dbReference type="EMBL" id="AQU71171.1"/>
    </source>
</evidence>
<organism evidence="7 8">
    <name type="scientific">Streptomyces niveus</name>
    <name type="common">Streptomyces spheroides</name>
    <dbReference type="NCBI Taxonomy" id="193462"/>
    <lineage>
        <taxon>Bacteria</taxon>
        <taxon>Bacillati</taxon>
        <taxon>Actinomycetota</taxon>
        <taxon>Actinomycetes</taxon>
        <taxon>Kitasatosporales</taxon>
        <taxon>Streptomycetaceae</taxon>
        <taxon>Streptomyces</taxon>
    </lineage>
</organism>
<name>A0A1U9R510_STRNV</name>
<keyword evidence="5" id="KW-0560">Oxidoreductase</keyword>
<dbReference type="PANTHER" id="PTHR42973">
    <property type="entry name" value="BINDING OXIDOREDUCTASE, PUTATIVE (AFU_ORTHOLOGUE AFUA_1G17690)-RELATED"/>
    <property type="match status" value="1"/>
</dbReference>
<dbReference type="InterPro" id="IPR050416">
    <property type="entry name" value="FAD-linked_Oxidoreductase"/>
</dbReference>
<dbReference type="InterPro" id="IPR016167">
    <property type="entry name" value="FAD-bd_PCMH_sub1"/>
</dbReference>
<dbReference type="AlphaFoldDB" id="A0A1U9R510"/>
<evidence type="ECO:0000259" key="6">
    <source>
        <dbReference type="PROSITE" id="PS51387"/>
    </source>
</evidence>
<reference evidence="7 8" key="1">
    <citation type="submission" date="2016-11" db="EMBL/GenBank/DDBJ databases">
        <title>Complete genome sequence of Streptomyces niveus SCSIO 3406.</title>
        <authorList>
            <person name="Zhu Q."/>
            <person name="Cheng W."/>
            <person name="Song Y."/>
            <person name="Li Q."/>
            <person name="Ju J."/>
        </authorList>
    </citation>
    <scope>NUCLEOTIDE SEQUENCE [LARGE SCALE GENOMIC DNA]</scope>
    <source>
        <strain evidence="7 8">SCSIO 3406</strain>
    </source>
</reference>
<dbReference type="InterPro" id="IPR006093">
    <property type="entry name" value="Oxy_OxRdtase_FAD_BS"/>
</dbReference>
<evidence type="ECO:0000256" key="2">
    <source>
        <dbReference type="ARBA" id="ARBA00005466"/>
    </source>
</evidence>
<dbReference type="Gene3D" id="3.30.465.10">
    <property type="match status" value="1"/>
</dbReference>
<dbReference type="GO" id="GO:0016491">
    <property type="term" value="F:oxidoreductase activity"/>
    <property type="evidence" value="ECO:0007669"/>
    <property type="project" value="UniProtKB-KW"/>
</dbReference>
<dbReference type="EMBL" id="CP018047">
    <property type="protein sequence ID" value="AQU71171.1"/>
    <property type="molecule type" value="Genomic_DNA"/>
</dbReference>
<keyword evidence="3" id="KW-0285">Flavoprotein</keyword>
<keyword evidence="8" id="KW-1185">Reference proteome</keyword>
<dbReference type="Gene3D" id="3.30.43.10">
    <property type="entry name" value="Uridine Diphospho-n-acetylenolpyruvylglucosamine Reductase, domain 2"/>
    <property type="match status" value="1"/>
</dbReference>
<dbReference type="SUPFAM" id="SSF56176">
    <property type="entry name" value="FAD-binding/transporter-associated domain-like"/>
    <property type="match status" value="1"/>
</dbReference>
<keyword evidence="4" id="KW-0274">FAD</keyword>
<dbReference type="InterPro" id="IPR036318">
    <property type="entry name" value="FAD-bd_PCMH-like_sf"/>
</dbReference>
<dbReference type="PROSITE" id="PS00862">
    <property type="entry name" value="OX2_COVAL_FAD"/>
    <property type="match status" value="1"/>
</dbReference>
<dbReference type="InterPro" id="IPR006094">
    <property type="entry name" value="Oxid_FAD_bind_N"/>
</dbReference>
<dbReference type="Proteomes" id="UP000189677">
    <property type="component" value="Chromosome"/>
</dbReference>
<dbReference type="GO" id="GO:0071949">
    <property type="term" value="F:FAD binding"/>
    <property type="evidence" value="ECO:0007669"/>
    <property type="project" value="InterPro"/>
</dbReference>
<dbReference type="KEGG" id="snw:BBN63_23445"/>
<comment type="cofactor">
    <cofactor evidence="1">
        <name>FAD</name>
        <dbReference type="ChEBI" id="CHEBI:57692"/>
    </cofactor>
</comment>
<evidence type="ECO:0000256" key="4">
    <source>
        <dbReference type="ARBA" id="ARBA00022827"/>
    </source>
</evidence>
<evidence type="ECO:0000313" key="8">
    <source>
        <dbReference type="Proteomes" id="UP000189677"/>
    </source>
</evidence>
<feature type="domain" description="FAD-binding PCMH-type" evidence="6">
    <location>
        <begin position="23"/>
        <end position="191"/>
    </location>
</feature>
<dbReference type="Pfam" id="PF08031">
    <property type="entry name" value="BBE"/>
    <property type="match status" value="1"/>
</dbReference>
<sequence>MPHVFRPGDPGYDEELSGFQLGFSPRPDVIVGATGTDDVRTAVAYAAAHGLPVGVQATGHGVPAAAEGGLLITTRRMDGVRIDPAARTATVGAGVRWRQVVEAAGPHGLAPLNGSSPVVGAVSYTLGGGLGLLAREFGYAADHVRALDVVTADAWPRRVTPDSDPDLFWALLGGGHNFGVVTAVEMGLMPVARLYGGALLFDGELRDDVVATYLDWLGTVPDTLTSSLAVMVYPDMERLPAILRGRYTLSIRIAFTGDEAEGERLVAPLRAIGPTITDSLREMPYTESATIHNDPDFPHAYWGDSAMLSGLDSRTLTELLEMTGPGAPAMCIVQVNPLGGALAREPEVPNAVPYRDAAFLVRGLSPLLGPDLSAVRELYGRFFERLAPVTVGRSLNFVFADGARTEGLYDAGTARRLAGLKARYDPANLFRRNYNIRPADPA</sequence>
<accession>A0A1U9R510</accession>
<gene>
    <name evidence="7" type="ORF">BBN63_23445</name>
</gene>
<dbReference type="Gene3D" id="3.40.462.20">
    <property type="match status" value="1"/>
</dbReference>
<dbReference type="InterPro" id="IPR016166">
    <property type="entry name" value="FAD-bd_PCMH"/>
</dbReference>
<dbReference type="InterPro" id="IPR016169">
    <property type="entry name" value="FAD-bd_PCMH_sub2"/>
</dbReference>
<protein>
    <submittedName>
        <fullName evidence="7">FAD-linked oxidoreductase</fullName>
    </submittedName>
</protein>
<evidence type="ECO:0000256" key="1">
    <source>
        <dbReference type="ARBA" id="ARBA00001974"/>
    </source>
</evidence>
<evidence type="ECO:0000256" key="3">
    <source>
        <dbReference type="ARBA" id="ARBA00022630"/>
    </source>
</evidence>